<organism evidence="2 3">
    <name type="scientific">Seminavis robusta</name>
    <dbReference type="NCBI Taxonomy" id="568900"/>
    <lineage>
        <taxon>Eukaryota</taxon>
        <taxon>Sar</taxon>
        <taxon>Stramenopiles</taxon>
        <taxon>Ochrophyta</taxon>
        <taxon>Bacillariophyta</taxon>
        <taxon>Bacillariophyceae</taxon>
        <taxon>Bacillariophycidae</taxon>
        <taxon>Naviculales</taxon>
        <taxon>Naviculaceae</taxon>
        <taxon>Seminavis</taxon>
    </lineage>
</organism>
<evidence type="ECO:0000313" key="3">
    <source>
        <dbReference type="Proteomes" id="UP001153069"/>
    </source>
</evidence>
<keyword evidence="3" id="KW-1185">Reference proteome</keyword>
<dbReference type="Proteomes" id="UP001153069">
    <property type="component" value="Unassembled WGS sequence"/>
</dbReference>
<feature type="compositionally biased region" description="Acidic residues" evidence="1">
    <location>
        <begin position="466"/>
        <end position="482"/>
    </location>
</feature>
<sequence length="493" mass="56056">MSFAVEDTAPHRSFVDIPYAELGAVHPDASVVGPTERYYKCSGEKAAELMGMGIGLKTGDLREVGNVDIEPYCSMKLKKKVTPTQRHMVEEIRRRCILEGEEEPKCKCWEKKKCIQWLQQHPITDTQDIAFVIKEEKKLFDLVTKALLEKPTDKKEKSAPWIHAEPYIRLIECMVHDSIRDKFLDMQKIGDRDELDARNSENRPENIFEACARLFNDADHDVYSRCLPELHFTFADILDCSFENMPGRITPDEVKRRWGDCRAKLIKIISKWELSGNGFGQRAEGDDDFGHLAETQLECGDNRANFLDSQTKEHILYLWHVADEAEILKNVMCVIHDSCAATSETCSSVSASVNAVARQKRTDERALGFFRAKMGLAMHTMSRAAIFKELRESQEKLFEAQLRVMEVTSEELSELWMGRVRYLKANEKAVQECLDSLDFEESQKPAAKKRKTKKGSRIVVVPAELLDSDDSEVEDDDDEDGDVAGSKAPSVGY</sequence>
<dbReference type="OrthoDB" id="55519at2759"/>
<reference evidence="2" key="1">
    <citation type="submission" date="2020-06" db="EMBL/GenBank/DDBJ databases">
        <authorList>
            <consortium name="Plant Systems Biology data submission"/>
        </authorList>
    </citation>
    <scope>NUCLEOTIDE SEQUENCE</scope>
    <source>
        <strain evidence="2">D6</strain>
    </source>
</reference>
<feature type="region of interest" description="Disordered" evidence="1">
    <location>
        <begin position="464"/>
        <end position="493"/>
    </location>
</feature>
<accession>A0A9N8EN06</accession>
<proteinExistence type="predicted"/>
<protein>
    <submittedName>
        <fullName evidence="2">Uncharacterized protein</fullName>
    </submittedName>
</protein>
<dbReference type="AlphaFoldDB" id="A0A9N8EN06"/>
<evidence type="ECO:0000256" key="1">
    <source>
        <dbReference type="SAM" id="MobiDB-lite"/>
    </source>
</evidence>
<evidence type="ECO:0000313" key="2">
    <source>
        <dbReference type="EMBL" id="CAB9521959.1"/>
    </source>
</evidence>
<name>A0A9N8EN06_9STRA</name>
<gene>
    <name evidence="2" type="ORF">SEMRO_1254_G256390.1</name>
</gene>
<dbReference type="EMBL" id="CAICTM010001252">
    <property type="protein sequence ID" value="CAB9521959.1"/>
    <property type="molecule type" value="Genomic_DNA"/>
</dbReference>
<comment type="caution">
    <text evidence="2">The sequence shown here is derived from an EMBL/GenBank/DDBJ whole genome shotgun (WGS) entry which is preliminary data.</text>
</comment>